<dbReference type="Pfam" id="PF01761">
    <property type="entry name" value="DHQ_synthase"/>
    <property type="match status" value="1"/>
</dbReference>
<keyword evidence="9" id="KW-0057">Aromatic amino acid biosynthesis</keyword>
<dbReference type="Gene3D" id="3.40.50.1970">
    <property type="match status" value="1"/>
</dbReference>
<comment type="pathway">
    <text evidence="9">Metabolic intermediate biosynthesis; chorismate biosynthesis; chorismate from D-erythrose 4-phosphate and phosphoenolpyruvate: step 2/7.</text>
</comment>
<feature type="binding site" evidence="9">
    <location>
        <position position="269"/>
    </location>
    <ligand>
        <name>Zn(2+)</name>
        <dbReference type="ChEBI" id="CHEBI:29105"/>
    </ligand>
</feature>
<dbReference type="UniPathway" id="UPA00053">
    <property type="reaction ID" value="UER00085"/>
</dbReference>
<dbReference type="Gene3D" id="1.20.1090.10">
    <property type="entry name" value="Dehydroquinate synthase-like - alpha domain"/>
    <property type="match status" value="1"/>
</dbReference>
<evidence type="ECO:0000256" key="3">
    <source>
        <dbReference type="ARBA" id="ARBA00022723"/>
    </source>
</evidence>
<dbReference type="HAMAP" id="MF_00110">
    <property type="entry name" value="DHQ_synthase"/>
    <property type="match status" value="1"/>
</dbReference>
<feature type="binding site" evidence="9">
    <location>
        <begin position="111"/>
        <end position="115"/>
    </location>
    <ligand>
        <name>NAD(+)</name>
        <dbReference type="ChEBI" id="CHEBI:57540"/>
    </ligand>
</feature>
<dbReference type="GO" id="GO:0009073">
    <property type="term" value="P:aromatic amino acid family biosynthetic process"/>
    <property type="evidence" value="ECO:0007669"/>
    <property type="project" value="UniProtKB-KW"/>
</dbReference>
<gene>
    <name evidence="9" type="primary">aroB</name>
    <name evidence="13" type="ORF">HMPREF9473_02596</name>
</gene>
<comment type="subcellular location">
    <subcellularLocation>
        <location evidence="9">Cytoplasm</location>
    </subcellularLocation>
</comment>
<dbReference type="GO" id="GO:0003856">
    <property type="term" value="F:3-dehydroquinate synthase activity"/>
    <property type="evidence" value="ECO:0007669"/>
    <property type="project" value="UniProtKB-UniRule"/>
</dbReference>
<keyword evidence="14" id="KW-1185">Reference proteome</keyword>
<evidence type="ECO:0000256" key="4">
    <source>
        <dbReference type="ARBA" id="ARBA00022741"/>
    </source>
</evidence>
<dbReference type="Proteomes" id="UP000005384">
    <property type="component" value="Unassembled WGS sequence"/>
</dbReference>
<comment type="cofactor">
    <cofactor evidence="2">
        <name>Zn(2+)</name>
        <dbReference type="ChEBI" id="CHEBI:29105"/>
    </cofactor>
</comment>
<proteinExistence type="inferred from homology"/>
<dbReference type="PIRSF" id="PIRSF001455">
    <property type="entry name" value="DHQ_synth"/>
    <property type="match status" value="1"/>
</dbReference>
<keyword evidence="6 9" id="KW-0520">NAD</keyword>
<dbReference type="CDD" id="cd08195">
    <property type="entry name" value="DHQS"/>
    <property type="match status" value="1"/>
</dbReference>
<dbReference type="GO" id="GO:0005737">
    <property type="term" value="C:cytoplasm"/>
    <property type="evidence" value="ECO:0007669"/>
    <property type="project" value="UniProtKB-SubCell"/>
</dbReference>
<feature type="domain" description="3-dehydroquinate synthase N-terminal" evidence="11">
    <location>
        <begin position="73"/>
        <end position="185"/>
    </location>
</feature>
<name>G5IGG8_9FIRM</name>
<keyword evidence="8 9" id="KW-0170">Cobalt</keyword>
<feature type="binding site" evidence="9">
    <location>
        <begin position="135"/>
        <end position="136"/>
    </location>
    <ligand>
        <name>NAD(+)</name>
        <dbReference type="ChEBI" id="CHEBI:57540"/>
    </ligand>
</feature>
<dbReference type="PANTHER" id="PTHR43622">
    <property type="entry name" value="3-DEHYDROQUINATE SYNTHASE"/>
    <property type="match status" value="1"/>
</dbReference>
<feature type="binding site" evidence="9">
    <location>
        <begin position="175"/>
        <end position="178"/>
    </location>
    <ligand>
        <name>NAD(+)</name>
        <dbReference type="ChEBI" id="CHEBI:57540"/>
    </ligand>
</feature>
<dbReference type="InterPro" id="IPR030960">
    <property type="entry name" value="DHQS/DOIS_N"/>
</dbReference>
<comment type="caution">
    <text evidence="13">The sequence shown here is derived from an EMBL/GenBank/DDBJ whole genome shotgun (WGS) entry which is preliminary data.</text>
</comment>
<accession>G5IGG8</accession>
<keyword evidence="4 9" id="KW-0547">Nucleotide-binding</keyword>
<dbReference type="EMBL" id="ADLN01000058">
    <property type="protein sequence ID" value="EHI59447.1"/>
    <property type="molecule type" value="Genomic_DNA"/>
</dbReference>
<comment type="cofactor">
    <cofactor evidence="9">
        <name>Co(2+)</name>
        <dbReference type="ChEBI" id="CHEBI:48828"/>
    </cofactor>
    <cofactor evidence="9">
        <name>Zn(2+)</name>
        <dbReference type="ChEBI" id="CHEBI:29105"/>
    </cofactor>
    <text evidence="9">Binds 1 divalent metal cation per subunit. Can use either Co(2+) or Zn(2+).</text>
</comment>
<dbReference type="AlphaFoldDB" id="G5IGG8"/>
<evidence type="ECO:0000256" key="8">
    <source>
        <dbReference type="ARBA" id="ARBA00023285"/>
    </source>
</evidence>
<dbReference type="GO" id="GO:0008652">
    <property type="term" value="P:amino acid biosynthetic process"/>
    <property type="evidence" value="ECO:0007669"/>
    <property type="project" value="UniProtKB-KW"/>
</dbReference>
<dbReference type="OrthoDB" id="9806583at2"/>
<reference evidence="13 14" key="1">
    <citation type="submission" date="2011-08" db="EMBL/GenBank/DDBJ databases">
        <title>The Genome Sequence of Clostridium hathewayi WAL-18680.</title>
        <authorList>
            <consortium name="The Broad Institute Genome Sequencing Platform"/>
            <person name="Earl A."/>
            <person name="Ward D."/>
            <person name="Feldgarden M."/>
            <person name="Gevers D."/>
            <person name="Finegold S.M."/>
            <person name="Summanen P.H."/>
            <person name="Molitoris D.R."/>
            <person name="Song M."/>
            <person name="Daigneault M."/>
            <person name="Allen-Vercoe E."/>
            <person name="Young S.K."/>
            <person name="Zeng Q."/>
            <person name="Gargeya S."/>
            <person name="Fitzgerald M."/>
            <person name="Haas B."/>
            <person name="Abouelleil A."/>
            <person name="Alvarado L."/>
            <person name="Arachchi H.M."/>
            <person name="Berlin A."/>
            <person name="Brown A."/>
            <person name="Chapman S.B."/>
            <person name="Chen Z."/>
            <person name="Dunbar C."/>
            <person name="Freedman E."/>
            <person name="Gearin G."/>
            <person name="Gellesch M."/>
            <person name="Goldberg J."/>
            <person name="Griggs A."/>
            <person name="Gujja S."/>
            <person name="Heiman D."/>
            <person name="Howarth C."/>
            <person name="Larson L."/>
            <person name="Lui A."/>
            <person name="MacDonald P.J.P."/>
            <person name="Montmayeur A."/>
            <person name="Murphy C."/>
            <person name="Neiman D."/>
            <person name="Pearson M."/>
            <person name="Priest M."/>
            <person name="Roberts A."/>
            <person name="Saif S."/>
            <person name="Shea T."/>
            <person name="Shenoy N."/>
            <person name="Sisk P."/>
            <person name="Stolte C."/>
            <person name="Sykes S."/>
            <person name="Wortman J."/>
            <person name="Nusbaum C."/>
            <person name="Birren B."/>
        </authorList>
    </citation>
    <scope>NUCLEOTIDE SEQUENCE [LARGE SCALE GENOMIC DNA]</scope>
    <source>
        <strain evidence="13 14">WAL-18680</strain>
    </source>
</reference>
<comment type="function">
    <text evidence="9">Catalyzes the conversion of 3-deoxy-D-arabino-heptulosonate 7-phosphate (DAHP) to dehydroquinate (DHQ).</text>
</comment>
<comment type="caution">
    <text evidence="9">Lacks conserved residue(s) required for the propagation of feature annotation.</text>
</comment>
<keyword evidence="9" id="KW-0028">Amino-acid biosynthesis</keyword>
<evidence type="ECO:0000313" key="13">
    <source>
        <dbReference type="EMBL" id="EHI59447.1"/>
    </source>
</evidence>
<evidence type="ECO:0000259" key="12">
    <source>
        <dbReference type="Pfam" id="PF24621"/>
    </source>
</evidence>
<dbReference type="InterPro" id="IPR056179">
    <property type="entry name" value="DHQS_C"/>
</dbReference>
<evidence type="ECO:0000256" key="6">
    <source>
        <dbReference type="ARBA" id="ARBA00023027"/>
    </source>
</evidence>
<evidence type="ECO:0000313" key="14">
    <source>
        <dbReference type="Proteomes" id="UP000005384"/>
    </source>
</evidence>
<comment type="catalytic activity">
    <reaction evidence="9">
        <text>7-phospho-2-dehydro-3-deoxy-D-arabino-heptonate = 3-dehydroquinate + phosphate</text>
        <dbReference type="Rhea" id="RHEA:21968"/>
        <dbReference type="ChEBI" id="CHEBI:32364"/>
        <dbReference type="ChEBI" id="CHEBI:43474"/>
        <dbReference type="ChEBI" id="CHEBI:58394"/>
        <dbReference type="EC" id="4.2.3.4"/>
    </reaction>
</comment>
<dbReference type="FunFam" id="3.40.50.1970:FF:000007">
    <property type="entry name" value="Pentafunctional AROM polypeptide"/>
    <property type="match status" value="1"/>
</dbReference>
<evidence type="ECO:0000256" key="7">
    <source>
        <dbReference type="ARBA" id="ARBA00023239"/>
    </source>
</evidence>
<comment type="similarity">
    <text evidence="9">Belongs to the sugar phosphate cyclases superfamily. Dehydroquinate synthase family.</text>
</comment>
<dbReference type="NCBIfam" id="TIGR01357">
    <property type="entry name" value="aroB"/>
    <property type="match status" value="1"/>
</dbReference>
<evidence type="ECO:0000256" key="5">
    <source>
        <dbReference type="ARBA" id="ARBA00022833"/>
    </source>
</evidence>
<dbReference type="RefSeq" id="WP_006780575.1">
    <property type="nucleotide sequence ID" value="NZ_CP040506.1"/>
</dbReference>
<dbReference type="EC" id="4.2.3.4" evidence="9 10"/>
<keyword evidence="3 9" id="KW-0479">Metal-binding</keyword>
<evidence type="ECO:0000256" key="2">
    <source>
        <dbReference type="ARBA" id="ARBA00001947"/>
    </source>
</evidence>
<dbReference type="SUPFAM" id="SSF56796">
    <property type="entry name" value="Dehydroquinate synthase-like"/>
    <property type="match status" value="1"/>
</dbReference>
<dbReference type="HOGENOM" id="CLU_001201_0_2_9"/>
<evidence type="ECO:0000259" key="11">
    <source>
        <dbReference type="Pfam" id="PF01761"/>
    </source>
</evidence>
<organism evidence="13 14">
    <name type="scientific">Hungatella hathewayi WAL-18680</name>
    <dbReference type="NCBI Taxonomy" id="742737"/>
    <lineage>
        <taxon>Bacteria</taxon>
        <taxon>Bacillati</taxon>
        <taxon>Bacillota</taxon>
        <taxon>Clostridia</taxon>
        <taxon>Lachnospirales</taxon>
        <taxon>Lachnospiraceae</taxon>
        <taxon>Hungatella</taxon>
    </lineage>
</organism>
<sequence length="365" mass="40645">MGQTEHRMTVHRDGKPVYDIRMESSFEELAGEMERFDLAQRKLCIVTDSTVAPLYLDEVEGLLRPLCRTLMHVVIPAGEEYKNLDTVKSVYEALILKRFDRKDMLVALGGGVVGDLCGFTAATYLRGISFVQIPTTLLSQVDSSIGGKTGVDFDAYKNMVGAFHMPSLVYTNVGTLRTLTKEQYSSGMGEIIKHGLIKDQTYYGWLAEHRQEILALDMDVCQEMIERSDEIKRLVVEEDPTEQGERALLNFGHTLGHAVEKLKNFTMLHGHCVGLGCLSAAYISARRGYISMEEVDTLKELMEAFGMPVSVSGLSVDEVIETTGNDKKMDGGVIKFILLESVGHAVIDRQVTADEMREGLSYILR</sequence>
<keyword evidence="7 9" id="KW-0456">Lyase</keyword>
<protein>
    <recommendedName>
        <fullName evidence="9 10">3-dehydroquinate synthase</fullName>
        <shortName evidence="9">DHQS</shortName>
        <ecNumber evidence="9 10">4.2.3.4</ecNumber>
    </recommendedName>
</protein>
<dbReference type="InterPro" id="IPR030963">
    <property type="entry name" value="DHQ_synth_fam"/>
</dbReference>
<evidence type="ECO:0000256" key="1">
    <source>
        <dbReference type="ARBA" id="ARBA00001911"/>
    </source>
</evidence>
<feature type="binding site" evidence="9">
    <location>
        <position position="253"/>
    </location>
    <ligand>
        <name>Zn(2+)</name>
        <dbReference type="ChEBI" id="CHEBI:29105"/>
    </ligand>
</feature>
<keyword evidence="9" id="KW-0963">Cytoplasm</keyword>
<dbReference type="PANTHER" id="PTHR43622:SF1">
    <property type="entry name" value="3-DEHYDROQUINATE SYNTHASE"/>
    <property type="match status" value="1"/>
</dbReference>
<evidence type="ECO:0000256" key="10">
    <source>
        <dbReference type="NCBIfam" id="TIGR01357"/>
    </source>
</evidence>
<feature type="binding site" evidence="9">
    <location>
        <position position="148"/>
    </location>
    <ligand>
        <name>NAD(+)</name>
        <dbReference type="ChEBI" id="CHEBI:57540"/>
    </ligand>
</feature>
<feature type="domain" description="3-dehydroquinate synthase C-terminal" evidence="12">
    <location>
        <begin position="187"/>
        <end position="328"/>
    </location>
</feature>
<dbReference type="Pfam" id="PF24621">
    <property type="entry name" value="DHQS_C"/>
    <property type="match status" value="1"/>
</dbReference>
<comment type="cofactor">
    <cofactor evidence="1 9">
        <name>NAD(+)</name>
        <dbReference type="ChEBI" id="CHEBI:57540"/>
    </cofactor>
</comment>
<dbReference type="GO" id="GO:0009423">
    <property type="term" value="P:chorismate biosynthetic process"/>
    <property type="evidence" value="ECO:0007669"/>
    <property type="project" value="UniProtKB-UniRule"/>
</dbReference>
<dbReference type="GO" id="GO:0000166">
    <property type="term" value="F:nucleotide binding"/>
    <property type="evidence" value="ECO:0007669"/>
    <property type="project" value="UniProtKB-KW"/>
</dbReference>
<keyword evidence="5 9" id="KW-0862">Zinc</keyword>
<dbReference type="PATRIC" id="fig|742737.3.peg.2607"/>
<feature type="binding site" evidence="9">
    <location>
        <position position="157"/>
    </location>
    <ligand>
        <name>NAD(+)</name>
        <dbReference type="ChEBI" id="CHEBI:57540"/>
    </ligand>
</feature>
<feature type="binding site" evidence="9">
    <location>
        <position position="190"/>
    </location>
    <ligand>
        <name>Zn(2+)</name>
        <dbReference type="ChEBI" id="CHEBI:29105"/>
    </ligand>
</feature>
<dbReference type="GO" id="GO:0046872">
    <property type="term" value="F:metal ion binding"/>
    <property type="evidence" value="ECO:0007669"/>
    <property type="project" value="UniProtKB-KW"/>
</dbReference>
<evidence type="ECO:0000256" key="9">
    <source>
        <dbReference type="HAMAP-Rule" id="MF_00110"/>
    </source>
</evidence>
<dbReference type="InterPro" id="IPR016037">
    <property type="entry name" value="DHQ_synth_AroB"/>
</dbReference>
<dbReference type="InterPro" id="IPR050071">
    <property type="entry name" value="Dehydroquinate_synthase"/>
</dbReference>